<dbReference type="EMBL" id="AEVI01000008">
    <property type="protein sequence ID" value="EFX96885.1"/>
    <property type="molecule type" value="Genomic_DNA"/>
</dbReference>
<keyword evidence="3" id="KW-1185">Reference proteome</keyword>
<dbReference type="NCBIfam" id="TIGR03725">
    <property type="entry name" value="T6A_YeaZ"/>
    <property type="match status" value="1"/>
</dbReference>
<evidence type="ECO:0000313" key="2">
    <source>
        <dbReference type="EMBL" id="EFX96885.1"/>
    </source>
</evidence>
<dbReference type="InterPro" id="IPR000905">
    <property type="entry name" value="Gcp-like_dom"/>
</dbReference>
<dbReference type="Proteomes" id="UP000003697">
    <property type="component" value="Unassembled WGS sequence"/>
</dbReference>
<sequence length="253" mass="27851">MGNVRFWKITTCVIIEKHKRKQGKKMKILAFDTSSTALSVALLEDENLVAEATVTVKKNHSISLMPTIDFLVAQASWQPADLDRIVVAQGPGSYTGLRVAVATAKTLAYALDIDLVGVSSLQALTNLSVDGVVIPIMDARRNNVYVGFYKNGQAIVPDCHAAFTDVLEQAKTFEKVTFVGEVVNFVDQIKESLPEATILSSLPSALLIGRLGLSLPPVNVDAFVPHYLKRVEAEENWLKTHEETNRDNYIKRV</sequence>
<gene>
    <name evidence="2" type="primary">yeaZ</name>
    <name evidence="2" type="ORF">HMPREF9425_0224</name>
</gene>
<evidence type="ECO:0000313" key="3">
    <source>
        <dbReference type="Proteomes" id="UP000003697"/>
    </source>
</evidence>
<evidence type="ECO:0000259" key="1">
    <source>
        <dbReference type="Pfam" id="PF00814"/>
    </source>
</evidence>
<feature type="domain" description="Gcp-like" evidence="1">
    <location>
        <begin position="56"/>
        <end position="189"/>
    </location>
</feature>
<dbReference type="InterPro" id="IPR022496">
    <property type="entry name" value="T6A_TsaB"/>
</dbReference>
<protein>
    <submittedName>
        <fullName evidence="2">Universal bacterial protein YeaZ</fullName>
        <ecNumber evidence="2">3.4.24.57</ecNumber>
    </submittedName>
</protein>
<organism evidence="2 3">
    <name type="scientific">Streptococcus vestibularis ATCC 49124</name>
    <dbReference type="NCBI Taxonomy" id="889206"/>
    <lineage>
        <taxon>Bacteria</taxon>
        <taxon>Bacillati</taxon>
        <taxon>Bacillota</taxon>
        <taxon>Bacilli</taxon>
        <taxon>Lactobacillales</taxon>
        <taxon>Streptococcaceae</taxon>
        <taxon>Streptococcus</taxon>
    </lineage>
</organism>
<comment type="caution">
    <text evidence="2">The sequence shown here is derived from an EMBL/GenBank/DDBJ whole genome shotgun (WGS) entry which is preliminary data.</text>
</comment>
<dbReference type="PANTHER" id="PTHR11735:SF11">
    <property type="entry name" value="TRNA THREONYLCARBAMOYLADENOSINE BIOSYNTHESIS PROTEIN TSAB"/>
    <property type="match status" value="1"/>
</dbReference>
<dbReference type="CDD" id="cd24032">
    <property type="entry name" value="ASKHA_NBD_TsaB"/>
    <property type="match status" value="1"/>
</dbReference>
<name>A0ABP2KMZ1_STRVE</name>
<dbReference type="SUPFAM" id="SSF53067">
    <property type="entry name" value="Actin-like ATPase domain"/>
    <property type="match status" value="2"/>
</dbReference>
<keyword evidence="2" id="KW-0378">Hydrolase</keyword>
<dbReference type="PANTHER" id="PTHR11735">
    <property type="entry name" value="TRNA N6-ADENOSINE THREONYLCARBAMOYLTRANSFERASE"/>
    <property type="match status" value="1"/>
</dbReference>
<dbReference type="EC" id="3.4.24.57" evidence="2"/>
<accession>A0ABP2KMZ1</accession>
<dbReference type="Pfam" id="PF00814">
    <property type="entry name" value="TsaD"/>
    <property type="match status" value="1"/>
</dbReference>
<dbReference type="Gene3D" id="3.30.420.40">
    <property type="match status" value="2"/>
</dbReference>
<dbReference type="GO" id="GO:0004222">
    <property type="term" value="F:metalloendopeptidase activity"/>
    <property type="evidence" value="ECO:0007669"/>
    <property type="project" value="UniProtKB-EC"/>
</dbReference>
<proteinExistence type="predicted"/>
<reference evidence="2 3" key="1">
    <citation type="submission" date="2011-01" db="EMBL/GenBank/DDBJ databases">
        <authorList>
            <person name="Muzny D."/>
            <person name="Qin X."/>
            <person name="Buhay C."/>
            <person name="Dugan-Rocha S."/>
            <person name="Ding Y."/>
            <person name="Chen G."/>
            <person name="Hawes A."/>
            <person name="Holder M."/>
            <person name="Jhangiani S."/>
            <person name="Johnson A."/>
            <person name="Khan Z."/>
            <person name="Li Z."/>
            <person name="Liu W."/>
            <person name="Liu X."/>
            <person name="Perez L."/>
            <person name="Shen H."/>
            <person name="Wang Q."/>
            <person name="Watt J."/>
            <person name="Xi L."/>
            <person name="Xin Y."/>
            <person name="Zhou J."/>
            <person name="Deng J."/>
            <person name="Jiang H."/>
            <person name="Liu Y."/>
            <person name="Qu J."/>
            <person name="Song X.-Z."/>
            <person name="Zhang L."/>
            <person name="Villasana D."/>
            <person name="Johnson A."/>
            <person name="Liu J."/>
            <person name="Liyanage D."/>
            <person name="Lorensuhewa L."/>
            <person name="Robinson T."/>
            <person name="Song A."/>
            <person name="Song B.-B."/>
            <person name="Dinh H."/>
            <person name="Thornton R."/>
            <person name="Coyle M."/>
            <person name="Francisco L."/>
            <person name="Jackson L."/>
            <person name="Javaid M."/>
            <person name="Korchina V."/>
            <person name="Kovar C."/>
            <person name="Mata R."/>
            <person name="Mathew T."/>
            <person name="Ngo R."/>
            <person name="Nguyen L."/>
            <person name="Nguyen N."/>
            <person name="Okwuonu G."/>
            <person name="Ongeri F."/>
            <person name="Pham C."/>
            <person name="Simmons D."/>
            <person name="Wilczek-Boney K."/>
            <person name="Hale W."/>
            <person name="Jakkamsetti A."/>
            <person name="Pham P."/>
            <person name="Ruth R."/>
            <person name="San Lucas F."/>
            <person name="Warren J."/>
            <person name="Zhang J."/>
            <person name="Zhao Z."/>
            <person name="Zhou C."/>
            <person name="Zhu D."/>
            <person name="Lee S."/>
            <person name="Bess C."/>
            <person name="Blankenburg K."/>
            <person name="Forbes L."/>
            <person name="Fu Q."/>
            <person name="Gubbala S."/>
            <person name="Hirani K."/>
            <person name="Jayaseelan J.C."/>
            <person name="Lara F."/>
            <person name="Munidasa M."/>
            <person name="Palculict T."/>
            <person name="Patil S."/>
            <person name="Pu L.-L."/>
            <person name="Saada N."/>
            <person name="Tang L."/>
            <person name="Weissenberger G."/>
            <person name="Zhu Y."/>
            <person name="Hemphill L."/>
            <person name="Shang Y."/>
            <person name="Youmans B."/>
            <person name="Ayvaz T."/>
            <person name="Ross M."/>
            <person name="Santibanez J."/>
            <person name="Aqrawi P."/>
            <person name="Gross S."/>
            <person name="Joshi V."/>
            <person name="Fowler G."/>
            <person name="Nazareth L."/>
            <person name="Reid J."/>
            <person name="Worley K."/>
            <person name="Petrosino J."/>
            <person name="Highlander S."/>
            <person name="Gibbs R."/>
        </authorList>
    </citation>
    <scope>NUCLEOTIDE SEQUENCE [LARGE SCALE GENOMIC DNA]</scope>
    <source>
        <strain evidence="2 3">ATCC 49124</strain>
    </source>
</reference>
<dbReference type="InterPro" id="IPR043129">
    <property type="entry name" value="ATPase_NBD"/>
</dbReference>